<feature type="region of interest" description="Disordered" evidence="2">
    <location>
        <begin position="372"/>
        <end position="402"/>
    </location>
</feature>
<evidence type="ECO:0000259" key="3">
    <source>
        <dbReference type="Pfam" id="PF23246"/>
    </source>
</evidence>
<name>A0A7L2FPE1_QUIME</name>
<dbReference type="InterPro" id="IPR042791">
    <property type="entry name" value="CDK5RAP2"/>
</dbReference>
<dbReference type="GO" id="GO:0000132">
    <property type="term" value="P:establishment of mitotic spindle orientation"/>
    <property type="evidence" value="ECO:0007669"/>
    <property type="project" value="TreeGrafter"/>
</dbReference>
<feature type="non-terminal residue" evidence="4">
    <location>
        <position position="1"/>
    </location>
</feature>
<feature type="non-terminal residue" evidence="4">
    <location>
        <position position="1126"/>
    </location>
</feature>
<dbReference type="GO" id="GO:0000242">
    <property type="term" value="C:pericentriolar material"/>
    <property type="evidence" value="ECO:0007669"/>
    <property type="project" value="TreeGrafter"/>
</dbReference>
<dbReference type="GO" id="GO:0097431">
    <property type="term" value="C:mitotic spindle pole"/>
    <property type="evidence" value="ECO:0007669"/>
    <property type="project" value="TreeGrafter"/>
</dbReference>
<accession>A0A7L2FPE1</accession>
<dbReference type="GO" id="GO:0007099">
    <property type="term" value="P:centriole replication"/>
    <property type="evidence" value="ECO:0007669"/>
    <property type="project" value="TreeGrafter"/>
</dbReference>
<keyword evidence="1" id="KW-0175">Coiled coil</keyword>
<dbReference type="PANTHER" id="PTHR46930">
    <property type="entry name" value="CDK5 REGULATORY SUBUNIT-ASSOCIATED PROTEIN 2"/>
    <property type="match status" value="1"/>
</dbReference>
<evidence type="ECO:0000256" key="1">
    <source>
        <dbReference type="SAM" id="Coils"/>
    </source>
</evidence>
<feature type="region of interest" description="Disordered" evidence="2">
    <location>
        <begin position="816"/>
        <end position="856"/>
    </location>
</feature>
<reference evidence="4 5" key="1">
    <citation type="submission" date="2019-09" db="EMBL/GenBank/DDBJ databases">
        <title>Bird 10,000 Genomes (B10K) Project - Family phase.</title>
        <authorList>
            <person name="Zhang G."/>
        </authorList>
    </citation>
    <scope>NUCLEOTIDE SEQUENCE [LARGE SCALE GENOMIC DNA]</scope>
    <source>
        <strain evidence="4">B10K-DU-001-31</strain>
        <tissue evidence="4">Muscle</tissue>
    </source>
</reference>
<sequence>ENKEAEYERLILALRKEQNIYSTLVKTFKESDSINSLQVELNNIFMLRKQLEEDVLGNRNLQKILQDQIKDMKNHKDETLSFCGDQTSYMSICLGEQDHLSLQIDHLSLEELKKKVADLLLMVKELQSINQELKARQSGCCTKDSQGKEALEILNHREVEKPVIQPEDGGNDKKVQNSQFCERVSYSESFCKDRHYRSPIKPQFEHDTTDKHLRTRMSEHETEENLLTSPLRENRTSVLESTQEQMKIVNELLDHLNTTEEECSSEDIEKKDEKDLRQMIIQLRAQLKHFKQVTKFLKQRAELKSAFDGEEKLYPDAVPQINKASQLLKVELKDAAMQTMTLESNVMRFKHEGKKGASEEKSKYSRLNAEAEHQQENVYKEGEQHERLSFTRTNEAGSASLPKKSRLPVLVRSCRAVGNVPLNSWLQKPAPEAQHPSRPPPEALRACETQTKPFQAQPDGELLHESGAENLPEEPAQGNTSGRGMRQPQLLWAVLISQNHSFILFQILEMQNHHSISNGNIQSSLKEVDEEFYPMGHEDTDSAPAHSDSKCLCAHQGSGAGTDELQGSGTTEDIEELKQRVRNMQSELEKYKMFLLQLQGSDQLWFSGVCSGAGRDAALPVEGFVTQIPGTAMEGVQTCSGVPQLDLDEIHTKTRDSESVQAPDMWAAQDLKELLLANEAEVDKEQVVNVHLDEMYPLQSSLRATSPSKYDSLVHSQVRELSFQCQQIKEIRCGCATYHQHLSSLVKAFEELLQASDVDYDLAEGFREQLNQSVLLFEKLEMKFLYGESIGTEVTILYELAQRNNEKNATMYQHLQDESPVPSALHSSSDFDLSEKSPLGSPEHRHDLEGQHSTLPLLPSKFPPELLMEHLQEIRILRQRLEYSIKTNERLRKQLERQVTDKELDQGSANIFIHGSEQHNSLTSEIHFLRKQNQVLNAMLAKGSRDKQKENEKLRESLSKKNAVIEHLHEDHECMKKENEKLQKQICQKEDEIRYLTCQIYSSRNELNRLQTEINVKQHQISENEKLLQSLRTEIKVYEKLEEARRKGTDPRCDASEEFQKDQKNPLDLHELLAEIQSLRVQLERSIDTNKSLHEKLEEQLSKGKREEMGPVSAVNINCVLKPGSQ</sequence>
<dbReference type="GO" id="GO:0001578">
    <property type="term" value="P:microtubule bundle formation"/>
    <property type="evidence" value="ECO:0007669"/>
    <property type="project" value="TreeGrafter"/>
</dbReference>
<gene>
    <name evidence="4" type="primary">Cdk5rap2_1</name>
    <name evidence="4" type="ORF">QUIMEX_R12370</name>
</gene>
<dbReference type="GO" id="GO:0008017">
    <property type="term" value="F:microtubule binding"/>
    <property type="evidence" value="ECO:0007669"/>
    <property type="project" value="TreeGrafter"/>
</dbReference>
<dbReference type="GO" id="GO:0046600">
    <property type="term" value="P:negative regulation of centriole replication"/>
    <property type="evidence" value="ECO:0007669"/>
    <property type="project" value="TreeGrafter"/>
</dbReference>
<dbReference type="PANTHER" id="PTHR46930:SF1">
    <property type="entry name" value="CDK5 REGULATORY SUBUNIT-ASSOCIATED PROTEIN 2"/>
    <property type="match status" value="1"/>
</dbReference>
<proteinExistence type="predicted"/>
<organism evidence="4 5">
    <name type="scientific">Quiscalus mexicanus</name>
    <name type="common">Great-tailed grackle</name>
    <name type="synonym">Cassidix mexicanus</name>
    <dbReference type="NCBI Taxonomy" id="64278"/>
    <lineage>
        <taxon>Eukaryota</taxon>
        <taxon>Metazoa</taxon>
        <taxon>Chordata</taxon>
        <taxon>Craniata</taxon>
        <taxon>Vertebrata</taxon>
        <taxon>Euteleostomi</taxon>
        <taxon>Archelosauria</taxon>
        <taxon>Archosauria</taxon>
        <taxon>Dinosauria</taxon>
        <taxon>Saurischia</taxon>
        <taxon>Theropoda</taxon>
        <taxon>Coelurosauria</taxon>
        <taxon>Aves</taxon>
        <taxon>Neognathae</taxon>
        <taxon>Neoaves</taxon>
        <taxon>Telluraves</taxon>
        <taxon>Australaves</taxon>
        <taxon>Passeriformes</taxon>
        <taxon>Passeroidea</taxon>
        <taxon>Icteridae</taxon>
        <taxon>Quiscalus</taxon>
    </lineage>
</organism>
<dbReference type="GO" id="GO:0007059">
    <property type="term" value="P:chromosome segregation"/>
    <property type="evidence" value="ECO:0007669"/>
    <property type="project" value="TreeGrafter"/>
</dbReference>
<evidence type="ECO:0000256" key="2">
    <source>
        <dbReference type="SAM" id="MobiDB-lite"/>
    </source>
</evidence>
<evidence type="ECO:0000313" key="4">
    <source>
        <dbReference type="EMBL" id="NXQ76397.1"/>
    </source>
</evidence>
<dbReference type="InterPro" id="IPR056273">
    <property type="entry name" value="CDK5RAP2_MYOME_CC"/>
</dbReference>
<dbReference type="GO" id="GO:0035371">
    <property type="term" value="C:microtubule plus-end"/>
    <property type="evidence" value="ECO:0007669"/>
    <property type="project" value="TreeGrafter"/>
</dbReference>
<dbReference type="EMBL" id="VWYF01032551">
    <property type="protein sequence ID" value="NXQ76397.1"/>
    <property type="molecule type" value="Genomic_DNA"/>
</dbReference>
<dbReference type="AlphaFoldDB" id="A0A7L2FPE1"/>
<dbReference type="Pfam" id="PF23246">
    <property type="entry name" value="CC_CDK5RAP2"/>
    <property type="match status" value="1"/>
</dbReference>
<dbReference type="GO" id="GO:0090266">
    <property type="term" value="P:regulation of mitotic cell cycle spindle assembly checkpoint"/>
    <property type="evidence" value="ECO:0007669"/>
    <property type="project" value="TreeGrafter"/>
</dbReference>
<feature type="domain" description="CDK5 regulatory subunit-associated protein 2/Myomegalin coiled coil" evidence="3">
    <location>
        <begin position="4"/>
        <end position="70"/>
    </location>
</feature>
<feature type="coiled-coil region" evidence="1">
    <location>
        <begin position="1069"/>
        <end position="1100"/>
    </location>
</feature>
<feature type="coiled-coil region" evidence="1">
    <location>
        <begin position="567"/>
        <end position="594"/>
    </location>
</feature>
<dbReference type="Proteomes" id="UP000552319">
    <property type="component" value="Unassembled WGS sequence"/>
</dbReference>
<feature type="compositionally biased region" description="Basic and acidic residues" evidence="2">
    <location>
        <begin position="372"/>
        <end position="389"/>
    </location>
</feature>
<feature type="coiled-coil region" evidence="1">
    <location>
        <begin position="34"/>
        <end position="78"/>
    </location>
</feature>
<keyword evidence="5" id="KW-1185">Reference proteome</keyword>
<feature type="coiled-coil region" evidence="1">
    <location>
        <begin position="878"/>
        <end position="905"/>
    </location>
</feature>
<feature type="coiled-coil region" evidence="1">
    <location>
        <begin position="951"/>
        <end position="1044"/>
    </location>
</feature>
<dbReference type="GO" id="GO:0043015">
    <property type="term" value="F:gamma-tubulin binding"/>
    <property type="evidence" value="ECO:0007669"/>
    <property type="project" value="TreeGrafter"/>
</dbReference>
<protein>
    <submittedName>
        <fullName evidence="4">CK5P2 protein</fullName>
    </submittedName>
</protein>
<evidence type="ECO:0000313" key="5">
    <source>
        <dbReference type="Proteomes" id="UP000552319"/>
    </source>
</evidence>
<feature type="coiled-coil region" evidence="1">
    <location>
        <begin position="109"/>
        <end position="136"/>
    </location>
</feature>
<comment type="caution">
    <text evidence="4">The sequence shown here is derived from an EMBL/GenBank/DDBJ whole genome shotgun (WGS) entry which is preliminary data.</text>
</comment>